<protein>
    <recommendedName>
        <fullName evidence="5">AIG1-type G domain-containing protein</fullName>
    </recommendedName>
</protein>
<reference evidence="6" key="1">
    <citation type="submission" date="2020-01" db="EMBL/GenBank/DDBJ databases">
        <title>Development of genomics and gene disruption for Polysphondylium violaceum indicates a role for the polyketide synthase stlB in stalk morphogenesis.</title>
        <authorList>
            <person name="Narita B."/>
            <person name="Kawabe Y."/>
            <person name="Kin K."/>
            <person name="Saito T."/>
            <person name="Gibbs R."/>
            <person name="Kuspa A."/>
            <person name="Muzny D."/>
            <person name="Queller D."/>
            <person name="Richards S."/>
            <person name="Strassman J."/>
            <person name="Sucgang R."/>
            <person name="Worley K."/>
            <person name="Schaap P."/>
        </authorList>
    </citation>
    <scope>NUCLEOTIDE SEQUENCE</scope>
    <source>
        <strain evidence="6">QSvi11</strain>
    </source>
</reference>
<dbReference type="PANTHER" id="PTHR10903:SF184">
    <property type="entry name" value="GTP-BINDING PROTEIN A"/>
    <property type="match status" value="1"/>
</dbReference>
<sequence length="298" mass="34079">MSQQPIVLFLVGTTGKGKSTLANVLTNSDSFETSAGCQSLTTNHQREEFTYNGKRYIVIDTCGLTNTGRDPREVMYLISFAYREIKNGVHQVLFVTSGKFGEEERNNLKLLQSFMFDQQVLKFTTVVRTNFDSFCDPIATQRDIDDLYLVRECGSILRKCNKILHVNNLNRLIDSSQSRKRSREILLNHLSTCTTVYCPDALVSFNERINEYRTEVENLNAALNENQINEETITQLRLQVEQQNNQIATTMKLLQSVKEHKLWQHLATLGMVVGPIGTILRASLSRKGVIKSFRHFFK</sequence>
<evidence type="ECO:0000259" key="5">
    <source>
        <dbReference type="Pfam" id="PF04548"/>
    </source>
</evidence>
<gene>
    <name evidence="6" type="ORF">CYY_002974</name>
</gene>
<dbReference type="SUPFAM" id="SSF52540">
    <property type="entry name" value="P-loop containing nucleoside triphosphate hydrolases"/>
    <property type="match status" value="1"/>
</dbReference>
<proteinExistence type="predicted"/>
<dbReference type="InterPro" id="IPR045058">
    <property type="entry name" value="GIMA/IAN/Toc"/>
</dbReference>
<dbReference type="PANTHER" id="PTHR10903">
    <property type="entry name" value="GTPASE, IMAP FAMILY MEMBER-RELATED"/>
    <property type="match status" value="1"/>
</dbReference>
<dbReference type="OrthoDB" id="8954335at2759"/>
<accession>A0A8J4Q7C4</accession>
<evidence type="ECO:0000313" key="6">
    <source>
        <dbReference type="EMBL" id="KAF2075731.1"/>
    </source>
</evidence>
<keyword evidence="4" id="KW-0812">Transmembrane</keyword>
<dbReference type="Gene3D" id="3.40.50.300">
    <property type="entry name" value="P-loop containing nucleotide triphosphate hydrolases"/>
    <property type="match status" value="1"/>
</dbReference>
<dbReference type="EMBL" id="AJWJ01000088">
    <property type="protein sequence ID" value="KAF2075731.1"/>
    <property type="molecule type" value="Genomic_DNA"/>
</dbReference>
<feature type="domain" description="AIG1-type G" evidence="5">
    <location>
        <begin position="8"/>
        <end position="162"/>
    </location>
</feature>
<comment type="caution">
    <text evidence="6">The sequence shown here is derived from an EMBL/GenBank/DDBJ whole genome shotgun (WGS) entry which is preliminary data.</text>
</comment>
<evidence type="ECO:0000256" key="2">
    <source>
        <dbReference type="ARBA" id="ARBA00023134"/>
    </source>
</evidence>
<dbReference type="AlphaFoldDB" id="A0A8J4Q7C4"/>
<keyword evidence="4" id="KW-1133">Transmembrane helix</keyword>
<evidence type="ECO:0000313" key="7">
    <source>
        <dbReference type="Proteomes" id="UP000695562"/>
    </source>
</evidence>
<dbReference type="Proteomes" id="UP000695562">
    <property type="component" value="Unassembled WGS sequence"/>
</dbReference>
<keyword evidence="1" id="KW-0547">Nucleotide-binding</keyword>
<dbReference type="InterPro" id="IPR027417">
    <property type="entry name" value="P-loop_NTPase"/>
</dbReference>
<name>A0A8J4Q7C4_9MYCE</name>
<dbReference type="GO" id="GO:0005525">
    <property type="term" value="F:GTP binding"/>
    <property type="evidence" value="ECO:0007669"/>
    <property type="project" value="UniProtKB-KW"/>
</dbReference>
<keyword evidence="4" id="KW-0472">Membrane</keyword>
<keyword evidence="7" id="KW-1185">Reference proteome</keyword>
<keyword evidence="2" id="KW-0342">GTP-binding</keyword>
<organism evidence="6 7">
    <name type="scientific">Polysphondylium violaceum</name>
    <dbReference type="NCBI Taxonomy" id="133409"/>
    <lineage>
        <taxon>Eukaryota</taxon>
        <taxon>Amoebozoa</taxon>
        <taxon>Evosea</taxon>
        <taxon>Eumycetozoa</taxon>
        <taxon>Dictyostelia</taxon>
        <taxon>Dictyosteliales</taxon>
        <taxon>Dictyosteliaceae</taxon>
        <taxon>Polysphondylium</taxon>
    </lineage>
</organism>
<keyword evidence="3" id="KW-0175">Coiled coil</keyword>
<evidence type="ECO:0000256" key="4">
    <source>
        <dbReference type="SAM" id="Phobius"/>
    </source>
</evidence>
<feature type="transmembrane region" description="Helical" evidence="4">
    <location>
        <begin position="262"/>
        <end position="284"/>
    </location>
</feature>
<dbReference type="InterPro" id="IPR006703">
    <property type="entry name" value="G_AIG1"/>
</dbReference>
<feature type="coiled-coil region" evidence="3">
    <location>
        <begin position="202"/>
        <end position="246"/>
    </location>
</feature>
<evidence type="ECO:0000256" key="3">
    <source>
        <dbReference type="SAM" id="Coils"/>
    </source>
</evidence>
<dbReference type="Pfam" id="PF04548">
    <property type="entry name" value="AIG1"/>
    <property type="match status" value="1"/>
</dbReference>
<evidence type="ECO:0000256" key="1">
    <source>
        <dbReference type="ARBA" id="ARBA00022741"/>
    </source>
</evidence>